<accession>A0A2P9HCM5</accession>
<sequence>MERNLALENLDDPEASRLERIPKSMKQLSEKMRVKTNI</sequence>
<dbReference type="Proteomes" id="UP000246073">
    <property type="component" value="Unassembled WGS sequence"/>
</dbReference>
<name>A0A2P9HCM5_9HYPH</name>
<dbReference type="AlphaFoldDB" id="A0A2P9HCM5"/>
<protein>
    <submittedName>
        <fullName evidence="1">Uncharacterized protein</fullName>
    </submittedName>
</protein>
<proteinExistence type="predicted"/>
<gene>
    <name evidence="1" type="ORF">OHAE_4634</name>
</gene>
<evidence type="ECO:0000313" key="1">
    <source>
        <dbReference type="EMBL" id="SPL61842.1"/>
    </source>
</evidence>
<evidence type="ECO:0000313" key="2">
    <source>
        <dbReference type="Proteomes" id="UP000246073"/>
    </source>
</evidence>
<organism evidence="1 2">
    <name type="scientific">Ochrobactrum soli</name>
    <dbReference type="NCBI Taxonomy" id="2448455"/>
    <lineage>
        <taxon>Bacteria</taxon>
        <taxon>Pseudomonadati</taxon>
        <taxon>Pseudomonadota</taxon>
        <taxon>Alphaproteobacteria</taxon>
        <taxon>Hyphomicrobiales</taxon>
        <taxon>Brucellaceae</taxon>
        <taxon>Brucella/Ochrobactrum group</taxon>
        <taxon>Ochrobactrum</taxon>
    </lineage>
</organism>
<reference evidence="2" key="1">
    <citation type="submission" date="2017-12" db="EMBL/GenBank/DDBJ databases">
        <authorList>
            <person name="Diaz M."/>
        </authorList>
    </citation>
    <scope>NUCLEOTIDE SEQUENCE [LARGE SCALE GENOMIC DNA]</scope>
    <source>
        <strain evidence="2">FI11154</strain>
    </source>
</reference>
<dbReference type="EMBL" id="OOFM01000001">
    <property type="protein sequence ID" value="SPL61842.1"/>
    <property type="molecule type" value="Genomic_DNA"/>
</dbReference>